<comment type="catalytic activity">
    <reaction evidence="7">
        <text>2-(N(omega)-L-arginino)succinate = fumarate + L-arginine</text>
        <dbReference type="Rhea" id="RHEA:24020"/>
        <dbReference type="ChEBI" id="CHEBI:29806"/>
        <dbReference type="ChEBI" id="CHEBI:32682"/>
        <dbReference type="ChEBI" id="CHEBI:57472"/>
        <dbReference type="EC" id="4.3.2.1"/>
    </reaction>
</comment>
<comment type="pathway">
    <text evidence="1 7">Amino-acid biosynthesis; L-arginine biosynthesis; L-arginine from L-ornithine and carbamoyl phosphate: step 3/3.</text>
</comment>
<dbReference type="Proteomes" id="UP000228921">
    <property type="component" value="Unassembled WGS sequence"/>
</dbReference>
<evidence type="ECO:0000313" key="10">
    <source>
        <dbReference type="EMBL" id="PJF31711.1"/>
    </source>
</evidence>
<dbReference type="FunFam" id="1.10.40.30:FF:000001">
    <property type="entry name" value="Argininosuccinate lyase"/>
    <property type="match status" value="1"/>
</dbReference>
<dbReference type="FunFam" id="1.10.275.10:FF:000002">
    <property type="entry name" value="Argininosuccinate lyase"/>
    <property type="match status" value="1"/>
</dbReference>
<dbReference type="GO" id="GO:0042450">
    <property type="term" value="P:L-arginine biosynthetic process via ornithine"/>
    <property type="evidence" value="ECO:0007669"/>
    <property type="project" value="UniProtKB-UniRule"/>
</dbReference>
<protein>
    <recommendedName>
        <fullName evidence="2 7">Argininosuccinate lyase</fullName>
        <shortName evidence="7">ASAL</shortName>
        <ecNumber evidence="2 7">4.3.2.1</ecNumber>
    </recommendedName>
    <alternativeName>
        <fullName evidence="7">Arginosuccinase</fullName>
    </alternativeName>
</protein>
<evidence type="ECO:0000256" key="4">
    <source>
        <dbReference type="ARBA" id="ARBA00022571"/>
    </source>
</evidence>
<feature type="domain" description="Fumarate lyase N-terminal" evidence="8">
    <location>
        <begin position="14"/>
        <end position="308"/>
    </location>
</feature>
<name>A0A2M8P2C8_9CHLR</name>
<evidence type="ECO:0000259" key="9">
    <source>
        <dbReference type="Pfam" id="PF14698"/>
    </source>
</evidence>
<dbReference type="CDD" id="cd01359">
    <property type="entry name" value="Argininosuccinate_lyase"/>
    <property type="match status" value="1"/>
</dbReference>
<evidence type="ECO:0000256" key="3">
    <source>
        <dbReference type="ARBA" id="ARBA00022490"/>
    </source>
</evidence>
<keyword evidence="3 7" id="KW-0963">Cytoplasm</keyword>
<evidence type="ECO:0000256" key="7">
    <source>
        <dbReference type="HAMAP-Rule" id="MF_00006"/>
    </source>
</evidence>
<organism evidence="10 11">
    <name type="scientific">Candidatus Thermofonsia Clade 1 bacterium</name>
    <dbReference type="NCBI Taxonomy" id="2364210"/>
    <lineage>
        <taxon>Bacteria</taxon>
        <taxon>Bacillati</taxon>
        <taxon>Chloroflexota</taxon>
        <taxon>Candidatus Thermofontia</taxon>
        <taxon>Candidatus Thermofonsia Clade 1</taxon>
    </lineage>
</organism>
<dbReference type="SUPFAM" id="SSF48557">
    <property type="entry name" value="L-aspartase-like"/>
    <property type="match status" value="1"/>
</dbReference>
<dbReference type="FunFam" id="1.20.200.10:FF:000015">
    <property type="entry name" value="argininosuccinate lyase isoform X2"/>
    <property type="match status" value="1"/>
</dbReference>
<dbReference type="AlphaFoldDB" id="A0A2M8P2C8"/>
<feature type="domain" description="Argininosuccinate lyase C-terminal" evidence="9">
    <location>
        <begin position="371"/>
        <end position="438"/>
    </location>
</feature>
<dbReference type="InterPro" id="IPR009049">
    <property type="entry name" value="Argininosuccinate_lyase"/>
</dbReference>
<proteinExistence type="inferred from homology"/>
<dbReference type="InterPro" id="IPR000362">
    <property type="entry name" value="Fumarate_lyase_fam"/>
</dbReference>
<dbReference type="Pfam" id="PF14698">
    <property type="entry name" value="ASL_C2"/>
    <property type="match status" value="1"/>
</dbReference>
<dbReference type="UniPathway" id="UPA00068">
    <property type="reaction ID" value="UER00114"/>
</dbReference>
<dbReference type="PROSITE" id="PS00163">
    <property type="entry name" value="FUMARATE_LYASES"/>
    <property type="match status" value="1"/>
</dbReference>
<dbReference type="NCBIfam" id="TIGR00838">
    <property type="entry name" value="argH"/>
    <property type="match status" value="1"/>
</dbReference>
<dbReference type="PRINTS" id="PR00149">
    <property type="entry name" value="FUMRATELYASE"/>
</dbReference>
<dbReference type="EC" id="4.3.2.1" evidence="2 7"/>
<dbReference type="InterPro" id="IPR008948">
    <property type="entry name" value="L-Aspartase-like"/>
</dbReference>
<comment type="similarity">
    <text evidence="7">Belongs to the lyase 1 family. Argininosuccinate lyase subfamily.</text>
</comment>
<dbReference type="InterPro" id="IPR022761">
    <property type="entry name" value="Fumarate_lyase_N"/>
</dbReference>
<dbReference type="EMBL" id="PGTK01000002">
    <property type="protein sequence ID" value="PJF31711.1"/>
    <property type="molecule type" value="Genomic_DNA"/>
</dbReference>
<evidence type="ECO:0000313" key="11">
    <source>
        <dbReference type="Proteomes" id="UP000228921"/>
    </source>
</evidence>
<dbReference type="PANTHER" id="PTHR43814:SF1">
    <property type="entry name" value="ARGININOSUCCINATE LYASE"/>
    <property type="match status" value="1"/>
</dbReference>
<dbReference type="GO" id="GO:0005829">
    <property type="term" value="C:cytosol"/>
    <property type="evidence" value="ECO:0007669"/>
    <property type="project" value="TreeGrafter"/>
</dbReference>
<evidence type="ECO:0000256" key="6">
    <source>
        <dbReference type="ARBA" id="ARBA00023239"/>
    </source>
</evidence>
<comment type="subcellular location">
    <subcellularLocation>
        <location evidence="7">Cytoplasm</location>
    </subcellularLocation>
</comment>
<keyword evidence="5 7" id="KW-0028">Amino-acid biosynthesis</keyword>
<dbReference type="InterPro" id="IPR029419">
    <property type="entry name" value="Arg_succ_lyase_C"/>
</dbReference>
<evidence type="ECO:0000256" key="1">
    <source>
        <dbReference type="ARBA" id="ARBA00004941"/>
    </source>
</evidence>
<accession>A0A2M8P2C8</accession>
<dbReference type="PRINTS" id="PR00145">
    <property type="entry name" value="ARGSUCLYASE"/>
</dbReference>
<dbReference type="HAMAP" id="MF_00006">
    <property type="entry name" value="Arg_succ_lyase"/>
    <property type="match status" value="1"/>
</dbReference>
<evidence type="ECO:0000259" key="8">
    <source>
        <dbReference type="Pfam" id="PF00206"/>
    </source>
</evidence>
<keyword evidence="4 7" id="KW-0055">Arginine biosynthesis</keyword>
<gene>
    <name evidence="7 10" type="primary">argH</name>
    <name evidence="10" type="ORF">CUN51_01865</name>
</gene>
<reference evidence="10 11" key="1">
    <citation type="submission" date="2017-11" db="EMBL/GenBank/DDBJ databases">
        <title>Evolution of Phototrophy in the Chloroflexi Phylum Driven by Horizontal Gene Transfer.</title>
        <authorList>
            <person name="Ward L.M."/>
            <person name="Hemp J."/>
            <person name="Shih P.M."/>
            <person name="Mcglynn S.E."/>
            <person name="Fischer W."/>
        </authorList>
    </citation>
    <scope>NUCLEOTIDE SEQUENCE [LARGE SCALE GENOMIC DNA]</scope>
    <source>
        <strain evidence="10">CP2_2F</strain>
    </source>
</reference>
<comment type="caution">
    <text evidence="10">The sequence shown here is derived from an EMBL/GenBank/DDBJ whole genome shotgun (WGS) entry which is preliminary data.</text>
</comment>
<evidence type="ECO:0000256" key="5">
    <source>
        <dbReference type="ARBA" id="ARBA00022605"/>
    </source>
</evidence>
<dbReference type="Gene3D" id="1.20.200.10">
    <property type="entry name" value="Fumarase/aspartase (Central domain)"/>
    <property type="match status" value="1"/>
</dbReference>
<keyword evidence="6 7" id="KW-0456">Lyase</keyword>
<evidence type="ECO:0000256" key="2">
    <source>
        <dbReference type="ARBA" id="ARBA00012338"/>
    </source>
</evidence>
<dbReference type="GO" id="GO:0004056">
    <property type="term" value="F:argininosuccinate lyase activity"/>
    <property type="evidence" value="ECO:0007669"/>
    <property type="project" value="UniProtKB-UniRule"/>
</dbReference>
<dbReference type="InterPro" id="IPR020557">
    <property type="entry name" value="Fumarate_lyase_CS"/>
</dbReference>
<dbReference type="Gene3D" id="1.10.275.10">
    <property type="entry name" value="Fumarase/aspartase (N-terminal domain)"/>
    <property type="match status" value="1"/>
</dbReference>
<dbReference type="PANTHER" id="PTHR43814">
    <property type="entry name" value="ARGININOSUCCINATE LYASE"/>
    <property type="match status" value="1"/>
</dbReference>
<dbReference type="InterPro" id="IPR024083">
    <property type="entry name" value="Fumarase/histidase_N"/>
</dbReference>
<sequence length="467" mass="51245">MTDSKPPSHTLWSGRYEAAAAESVRRLNDSLPFDKRLYASDIACSLAYAHALHKAGILTDSELSAIAEGLERVRAEFDSGTFVFAAGDEDIHTAVERRLIELIGAVGGKLHTGRSRNDQVATDTRHWQAQTISRIVGFLTALQRALLEQAKQHVETLMCGYTHLRAAQPISAAHWLLSYFWMLSRDVRRFELTREATLILPLGSGALAGTPYAIDRQALAESLGFLDLSPNSLDAVSDRDFVVGFLYAAALTMTHLSRFAEDVILFSAPPFNFIRLDERYTTGSSLMPQKQNPDVLELTRGKAGRLIGHLTGFFSTLKGLPTGYNKDLQEDKEPLFDAADTLETLLPALIGTVETLRLQPEAMRAALDESMLATDLADYLVQRGVPFREAHGLVGAAVRAAQAQGVALSALPLEAYQAISAHFQPDLYDVFDFAASVAKRRAFGGTAPEAVRVQIERAESFLQERRA</sequence>
<dbReference type="Gene3D" id="1.10.40.30">
    <property type="entry name" value="Fumarase/aspartase (C-terminal domain)"/>
    <property type="match status" value="1"/>
</dbReference>
<dbReference type="Pfam" id="PF00206">
    <property type="entry name" value="Lyase_1"/>
    <property type="match status" value="1"/>
</dbReference>